<name>A0A1G4QC14_BORJA</name>
<reference evidence="2" key="1">
    <citation type="submission" date="2016-10" db="EMBL/GenBank/DDBJ databases">
        <authorList>
            <person name="Varghese N."/>
            <person name="Submissions S."/>
        </authorList>
    </citation>
    <scope>NUCLEOTIDE SEQUENCE [LARGE SCALE GENOMIC DNA]</scope>
    <source>
        <strain evidence="2">ATCC 51557</strain>
    </source>
</reference>
<sequence>MAVEKLRMPVGAVLVAVNIDKFKWNFKGSDIKNNNEPSGTDPTNLVVKDLSSSIQKPSKWKSIKECIFRVKKIDSKSKLATDLKLKEGSIIYYHKEFSKKICDSCDNNDEIDVLLFKTYCLGYSYTISSTKATETLKTTCGAITAIGRIPEQTVEFSGYSLRETSTNKEELLETYIERSHFITLDVSKKSSSSEYELGNRNLPKNYEFTVLFVNQIGNQDQRTKFMVGEGQIATYSPGQDLNNQKIDLKCQLTLTKPLISFSYDYIQGATFFEI</sequence>
<dbReference type="OrthoDB" id="352357at2"/>
<evidence type="ECO:0000313" key="1">
    <source>
        <dbReference type="EMBL" id="SCW41878.1"/>
    </source>
</evidence>
<protein>
    <submittedName>
        <fullName evidence="1">Uncharacterized protein</fullName>
    </submittedName>
</protein>
<keyword evidence="2" id="KW-1185">Reference proteome</keyword>
<dbReference type="RefSeq" id="WP_091973749.1">
    <property type="nucleotide sequence ID" value="NZ_CP179487.1"/>
</dbReference>
<dbReference type="EMBL" id="FMTE01000010">
    <property type="protein sequence ID" value="SCW41878.1"/>
    <property type="molecule type" value="Genomic_DNA"/>
</dbReference>
<gene>
    <name evidence="1" type="ORF">SAMN02983004_01037</name>
</gene>
<proteinExistence type="predicted"/>
<accession>A0A1G4QC14</accession>
<dbReference type="Proteomes" id="UP000199262">
    <property type="component" value="Unassembled WGS sequence"/>
</dbReference>
<organism evidence="1 2">
    <name type="scientific">Borreliella japonica</name>
    <name type="common">Borrelia japonica</name>
    <dbReference type="NCBI Taxonomy" id="34095"/>
    <lineage>
        <taxon>Bacteria</taxon>
        <taxon>Pseudomonadati</taxon>
        <taxon>Spirochaetota</taxon>
        <taxon>Spirochaetia</taxon>
        <taxon>Spirochaetales</taxon>
        <taxon>Borreliaceae</taxon>
        <taxon>Borreliella</taxon>
    </lineage>
</organism>
<evidence type="ECO:0000313" key="2">
    <source>
        <dbReference type="Proteomes" id="UP000199262"/>
    </source>
</evidence>
<dbReference type="AlphaFoldDB" id="A0A1G4QC14"/>